<protein>
    <submittedName>
        <fullName evidence="1">Histidine kinase/DNA gyrase B/HSP90-like ATPase</fullName>
    </submittedName>
</protein>
<dbReference type="Proteomes" id="UP000243525">
    <property type="component" value="Unassembled WGS sequence"/>
</dbReference>
<dbReference type="SUPFAM" id="SSF55874">
    <property type="entry name" value="ATPase domain of HSP90 chaperone/DNA topoisomerase II/histidine kinase"/>
    <property type="match status" value="1"/>
</dbReference>
<comment type="caution">
    <text evidence="1">The sequence shown here is derived from an EMBL/GenBank/DDBJ whole genome shotgun (WGS) entry which is preliminary data.</text>
</comment>
<evidence type="ECO:0000313" key="2">
    <source>
        <dbReference type="Proteomes" id="UP000243525"/>
    </source>
</evidence>
<keyword evidence="1" id="KW-0808">Transferase</keyword>
<name>A0A2T5C1Y6_9BACT</name>
<dbReference type="RefSeq" id="WP_107822054.1">
    <property type="nucleotide sequence ID" value="NZ_OY782574.1"/>
</dbReference>
<sequence>MNTLWNINNTLESYQQLIDLYNQHKEDRFEDIHLELRNWFAANMSAALGAILDRFQQNMNSINFDYIKPDTEAILLKNDFLAYFGYPHRLDSYHTTIRFLKLKPTDGKYFNNYVVEELLGRTELPEMSDLVKDKVAEAIYEIFVNAQIHSETDSIYTCGQFFPAKSKIEFTIVDTGIGFKEKVNRRFGTNLTATQAIKWATQDKNTTKVGVSGGIGLALLKEFVRKNKGKMQIVSNDGFYEYSRVGEQTSLFNGCFPGTIVNLQFRTDDSSSYVMRTELSADDIF</sequence>
<keyword evidence="2" id="KW-1185">Reference proteome</keyword>
<dbReference type="InterPro" id="IPR036890">
    <property type="entry name" value="HATPase_C_sf"/>
</dbReference>
<proteinExistence type="predicted"/>
<dbReference type="Gene3D" id="3.30.565.10">
    <property type="entry name" value="Histidine kinase-like ATPase, C-terminal domain"/>
    <property type="match status" value="1"/>
</dbReference>
<evidence type="ECO:0000313" key="1">
    <source>
        <dbReference type="EMBL" id="PTN08657.1"/>
    </source>
</evidence>
<dbReference type="AlphaFoldDB" id="A0A2T5C1Y6"/>
<dbReference type="GO" id="GO:0016301">
    <property type="term" value="F:kinase activity"/>
    <property type="evidence" value="ECO:0007669"/>
    <property type="project" value="UniProtKB-KW"/>
</dbReference>
<gene>
    <name evidence="1" type="ORF">C8N47_10712</name>
</gene>
<organism evidence="1 2">
    <name type="scientific">Mangrovibacterium marinum</name>
    <dbReference type="NCBI Taxonomy" id="1639118"/>
    <lineage>
        <taxon>Bacteria</taxon>
        <taxon>Pseudomonadati</taxon>
        <taxon>Bacteroidota</taxon>
        <taxon>Bacteroidia</taxon>
        <taxon>Marinilabiliales</taxon>
        <taxon>Prolixibacteraceae</taxon>
        <taxon>Mangrovibacterium</taxon>
    </lineage>
</organism>
<dbReference type="OrthoDB" id="2047848at2"/>
<keyword evidence="1" id="KW-0418">Kinase</keyword>
<dbReference type="EMBL" id="QAAD01000007">
    <property type="protein sequence ID" value="PTN08657.1"/>
    <property type="molecule type" value="Genomic_DNA"/>
</dbReference>
<accession>A0A2T5C1Y6</accession>
<reference evidence="1 2" key="1">
    <citation type="submission" date="2018-04" db="EMBL/GenBank/DDBJ databases">
        <title>Genomic Encyclopedia of Archaeal and Bacterial Type Strains, Phase II (KMG-II): from individual species to whole genera.</title>
        <authorList>
            <person name="Goeker M."/>
        </authorList>
    </citation>
    <scope>NUCLEOTIDE SEQUENCE [LARGE SCALE GENOMIC DNA]</scope>
    <source>
        <strain evidence="1 2">DSM 28823</strain>
    </source>
</reference>